<keyword evidence="8" id="KW-1185">Reference proteome</keyword>
<keyword evidence="4" id="KW-0326">Glycosidase</keyword>
<dbReference type="STRING" id="334253.SAMN04487943_110144"/>
<keyword evidence="2" id="KW-0732">Signal</keyword>
<dbReference type="Pfam" id="PF13385">
    <property type="entry name" value="Laminin_G_3"/>
    <property type="match status" value="2"/>
</dbReference>
<evidence type="ECO:0000256" key="1">
    <source>
        <dbReference type="ARBA" id="ARBA00009865"/>
    </source>
</evidence>
<keyword evidence="3" id="KW-0378">Hydrolase</keyword>
<dbReference type="PANTHER" id="PTHR43817">
    <property type="entry name" value="GLYCOSYL HYDROLASE"/>
    <property type="match status" value="1"/>
</dbReference>
<protein>
    <submittedName>
        <fullName evidence="7">Beta-xylosidase, GH43 family</fullName>
    </submittedName>
</protein>
<dbReference type="PANTHER" id="PTHR43817:SF1">
    <property type="entry name" value="HYDROLASE, FAMILY 43, PUTATIVE (AFU_ORTHOLOGUE AFUA_3G01660)-RELATED"/>
    <property type="match status" value="1"/>
</dbReference>
<evidence type="ECO:0000313" key="7">
    <source>
        <dbReference type="EMBL" id="SFM24264.1"/>
    </source>
</evidence>
<dbReference type="SUPFAM" id="SSF75005">
    <property type="entry name" value="Arabinanase/levansucrase/invertase"/>
    <property type="match status" value="1"/>
</dbReference>
<evidence type="ECO:0000259" key="5">
    <source>
        <dbReference type="Pfam" id="PF07532"/>
    </source>
</evidence>
<feature type="domain" description="Bacterial Ig-like" evidence="5">
    <location>
        <begin position="260"/>
        <end position="317"/>
    </location>
</feature>
<dbReference type="Gene3D" id="2.60.120.200">
    <property type="match status" value="2"/>
</dbReference>
<dbReference type="InterPro" id="IPR013320">
    <property type="entry name" value="ConA-like_dom_sf"/>
</dbReference>
<reference evidence="8" key="1">
    <citation type="submission" date="2016-10" db="EMBL/GenBank/DDBJ databases">
        <authorList>
            <person name="Varghese N."/>
            <person name="Submissions S."/>
        </authorList>
    </citation>
    <scope>NUCLEOTIDE SEQUENCE [LARGE SCALE GENOMIC DNA]</scope>
    <source>
        <strain evidence="8">CGMCC 1.4250</strain>
    </source>
</reference>
<comment type="similarity">
    <text evidence="1">Belongs to the glycosyl hydrolase 43 family.</text>
</comment>
<evidence type="ECO:0000256" key="3">
    <source>
        <dbReference type="ARBA" id="ARBA00022801"/>
    </source>
</evidence>
<dbReference type="Pfam" id="PF20578">
    <property type="entry name" value="aBig_2"/>
    <property type="match status" value="1"/>
</dbReference>
<dbReference type="GO" id="GO:0005975">
    <property type="term" value="P:carbohydrate metabolic process"/>
    <property type="evidence" value="ECO:0007669"/>
    <property type="project" value="InterPro"/>
</dbReference>
<dbReference type="Pfam" id="PF04616">
    <property type="entry name" value="Glyco_hydro_43"/>
    <property type="match status" value="1"/>
</dbReference>
<feature type="domain" description="Bacterial Ig-like" evidence="5">
    <location>
        <begin position="720"/>
        <end position="777"/>
    </location>
</feature>
<gene>
    <name evidence="7" type="ORF">SAMN04487943_110144</name>
</gene>
<dbReference type="InterPro" id="IPR011081">
    <property type="entry name" value="Big_4"/>
</dbReference>
<accession>A0A1I4P8T5</accession>
<organism evidence="7 8">
    <name type="scientific">Gracilibacillus orientalis</name>
    <dbReference type="NCBI Taxonomy" id="334253"/>
    <lineage>
        <taxon>Bacteria</taxon>
        <taxon>Bacillati</taxon>
        <taxon>Bacillota</taxon>
        <taxon>Bacilli</taxon>
        <taxon>Bacillales</taxon>
        <taxon>Bacillaceae</taxon>
        <taxon>Gracilibacillus</taxon>
    </lineage>
</organism>
<name>A0A1I4P8T5_9BACI</name>
<feature type="domain" description="Atrophied bacterial Ig" evidence="6">
    <location>
        <begin position="637"/>
        <end position="713"/>
    </location>
</feature>
<dbReference type="Gene3D" id="2.115.10.20">
    <property type="entry name" value="Glycosyl hydrolase domain, family 43"/>
    <property type="match status" value="1"/>
</dbReference>
<sequence>MSESLKKITLLLMIITLVISPFPVTDLSSVKAEELQLEDGLLLHYDFENASGNVIEDKSGNNHDGELINEATLIEDEKGGALSLDGDQDYALLPPNLFDGLEDVTISTWVKIENHKDWATIYSLGNFIDSENSDYAINYAAQKADSDEGALELLGPWPFPIVETGPITEGEWVHVATMIQDQELHHYIDGIHQGSVEIGVDAGDIDIEENRFIGYHAMPHEQGEGKGLDGLVSDFRMYDRALSLVELRSLADFDFDIHAVDEVNVNTEAGSIPVLPENVTVHYPDGTSDTALVTWDEINPDGYQTPGVVTVEGTVTGTELKAIANVTVVADKTIEEKEPVVVYAHEGEQPDLPEQITVTYEDNSNEKVAVEWEEITSEQLAQTGIHFVVEGMIPEISETVTATVYVTADVEADFISWYNFDQFQNNTVYDISGNEQHATLVNDATLIDSDKGGAVDLDGDRDHVRMPTGLFEGADNITISSWVKVNTAKDWATLYALGNWDQGNAINVALKQAGTDEGMLELFRPGQSFYELATEPIVENNWAHVATVIKDQHMTHYINGISQGTVDIEMDASDIEVNENRYIGFHAMEHEQVEGKGLDGQVADFRIYNDGLSEQELQKVLSESLTNQEAVERAITMFELGDMSEIIADIELPNSIGNGVELTWESSHSEIINASGEVARPEQGEQDTVVTLTATFTRGDSSQSKSFEVSVLADNIETVDEISVITPPHHPAALPRKVEVIYFDGSSGTQTVDWENINSDELSEVQSPYTVNGEVYGTDIPAKAVIHVAELDYVEEVYVETEVGVKPDLPTTVTAHYTNGMSDEIAIGWNDIDSNQYKETGSFSVKGEAATYTYTNPLIEQRADPNIYKHTDGYYYFTASVPEYNRIIMRKAKTIQGLATAEEKVIWEAHESGDQAAHIWAPEIHYVDNKWYIHYAAGASDDIWRIRPYALENTSSNPMEGKWEEKGIIQKSSEDNFSFTGFSLDATIFEHNGKNYYIWAQKVNNASNLYMAEMENGYTIKGDPMLLSTPDYAWERIGFWVNEGADVIKRNGNIFVSYSASATDDNYKIGLLTAEEDSDIMDPTSWTKSPEPVMESNEVTGQYGPGHSTFTFAEDGETDVLVYHARSYKEIEGDPLYDPNRHTRVKVLHWKEDGTPDFGVPNGDGLVNGPAVEVNATVEVKEATNFNVSQQFSHDQLIANETLTCQLILENKSETDETVTAIIALYNQDKQMVKWKEEPITIKTGEEESTEISLDLPDDVTDHLVKVMVWRGEGINNTSMQPVSQVYSLE</sequence>
<dbReference type="OrthoDB" id="273314at2"/>
<dbReference type="SUPFAM" id="SSF49899">
    <property type="entry name" value="Concanavalin A-like lectins/glucanases"/>
    <property type="match status" value="2"/>
</dbReference>
<evidence type="ECO:0000256" key="2">
    <source>
        <dbReference type="ARBA" id="ARBA00022729"/>
    </source>
</evidence>
<evidence type="ECO:0000313" key="8">
    <source>
        <dbReference type="Proteomes" id="UP000198565"/>
    </source>
</evidence>
<dbReference type="GO" id="GO:0004553">
    <property type="term" value="F:hydrolase activity, hydrolyzing O-glycosyl compounds"/>
    <property type="evidence" value="ECO:0007669"/>
    <property type="project" value="InterPro"/>
</dbReference>
<dbReference type="EMBL" id="FOTR01000010">
    <property type="protein sequence ID" value="SFM24264.1"/>
    <property type="molecule type" value="Genomic_DNA"/>
</dbReference>
<dbReference type="Pfam" id="PF07532">
    <property type="entry name" value="Big_4"/>
    <property type="match status" value="4"/>
</dbReference>
<dbReference type="RefSeq" id="WP_091484939.1">
    <property type="nucleotide sequence ID" value="NZ_FOTR01000010.1"/>
</dbReference>
<dbReference type="InterPro" id="IPR023296">
    <property type="entry name" value="Glyco_hydro_beta-prop_sf"/>
</dbReference>
<feature type="domain" description="Bacterial Ig-like" evidence="5">
    <location>
        <begin position="339"/>
        <end position="393"/>
    </location>
</feature>
<feature type="domain" description="Bacterial Ig-like" evidence="5">
    <location>
        <begin position="795"/>
        <end position="851"/>
    </location>
</feature>
<dbReference type="CDD" id="cd18817">
    <property type="entry name" value="GH43f_LbAraf43-like"/>
    <property type="match status" value="1"/>
</dbReference>
<evidence type="ECO:0000256" key="4">
    <source>
        <dbReference type="ARBA" id="ARBA00023295"/>
    </source>
</evidence>
<proteinExistence type="inferred from homology"/>
<dbReference type="Proteomes" id="UP000198565">
    <property type="component" value="Unassembled WGS sequence"/>
</dbReference>
<dbReference type="InterPro" id="IPR046780">
    <property type="entry name" value="aBig_2"/>
</dbReference>
<dbReference type="InterPro" id="IPR006710">
    <property type="entry name" value="Glyco_hydro_43"/>
</dbReference>
<evidence type="ECO:0000259" key="6">
    <source>
        <dbReference type="Pfam" id="PF20578"/>
    </source>
</evidence>